<comment type="caution">
    <text evidence="1">The sequence shown here is derived from an EMBL/GenBank/DDBJ whole genome shotgun (WGS) entry which is preliminary data.</text>
</comment>
<dbReference type="AlphaFoldDB" id="A0A840IM09"/>
<dbReference type="RefSeq" id="WP_184777811.1">
    <property type="nucleotide sequence ID" value="NZ_JACHMG010000001.1"/>
</dbReference>
<dbReference type="Proteomes" id="UP000581769">
    <property type="component" value="Unassembled WGS sequence"/>
</dbReference>
<proteinExistence type="predicted"/>
<dbReference type="EMBL" id="JACHMG010000001">
    <property type="protein sequence ID" value="MBB4683366.1"/>
    <property type="molecule type" value="Genomic_DNA"/>
</dbReference>
<accession>A0A840IM09</accession>
<evidence type="ECO:0000313" key="2">
    <source>
        <dbReference type="Proteomes" id="UP000581769"/>
    </source>
</evidence>
<keyword evidence="2" id="KW-1185">Reference proteome</keyword>
<organism evidence="1 2">
    <name type="scientific">Amycolatopsis jiangsuensis</name>
    <dbReference type="NCBI Taxonomy" id="1181879"/>
    <lineage>
        <taxon>Bacteria</taxon>
        <taxon>Bacillati</taxon>
        <taxon>Actinomycetota</taxon>
        <taxon>Actinomycetes</taxon>
        <taxon>Pseudonocardiales</taxon>
        <taxon>Pseudonocardiaceae</taxon>
        <taxon>Amycolatopsis</taxon>
    </lineage>
</organism>
<reference evidence="1 2" key="1">
    <citation type="submission" date="2020-08" db="EMBL/GenBank/DDBJ databases">
        <title>Sequencing the genomes of 1000 actinobacteria strains.</title>
        <authorList>
            <person name="Klenk H.-P."/>
        </authorList>
    </citation>
    <scope>NUCLEOTIDE SEQUENCE [LARGE SCALE GENOMIC DNA]</scope>
    <source>
        <strain evidence="1 2">DSM 45859</strain>
    </source>
</reference>
<sequence length="68" mass="7573">MSTEAATTPQPTEPPTAPCSVVWCSGRPYVLETGTGRHRWVGRDGRGRPEALRTAELKRRGWSHRRAS</sequence>
<name>A0A840IM09_9PSEU</name>
<protein>
    <submittedName>
        <fullName evidence="1">Uncharacterized protein</fullName>
    </submittedName>
</protein>
<evidence type="ECO:0000313" key="1">
    <source>
        <dbReference type="EMBL" id="MBB4683366.1"/>
    </source>
</evidence>
<gene>
    <name evidence="1" type="ORF">BJY18_000851</name>
</gene>